<dbReference type="Proteomes" id="UP000828390">
    <property type="component" value="Unassembled WGS sequence"/>
</dbReference>
<accession>A0A9D4FP79</accession>
<evidence type="ECO:0000313" key="2">
    <source>
        <dbReference type="Proteomes" id="UP000828390"/>
    </source>
</evidence>
<reference evidence="1" key="2">
    <citation type="submission" date="2020-11" db="EMBL/GenBank/DDBJ databases">
        <authorList>
            <person name="McCartney M.A."/>
            <person name="Auch B."/>
            <person name="Kono T."/>
            <person name="Mallez S."/>
            <person name="Becker A."/>
            <person name="Gohl D.M."/>
            <person name="Silverstein K.A.T."/>
            <person name="Koren S."/>
            <person name="Bechman K.B."/>
            <person name="Herman A."/>
            <person name="Abrahante J.E."/>
            <person name="Garbe J."/>
        </authorList>
    </citation>
    <scope>NUCLEOTIDE SEQUENCE</scope>
    <source>
        <strain evidence="1">Duluth1</strain>
        <tissue evidence="1">Whole animal</tissue>
    </source>
</reference>
<gene>
    <name evidence="1" type="ORF">DPMN_156565</name>
</gene>
<organism evidence="1 2">
    <name type="scientific">Dreissena polymorpha</name>
    <name type="common">Zebra mussel</name>
    <name type="synonym">Mytilus polymorpha</name>
    <dbReference type="NCBI Taxonomy" id="45954"/>
    <lineage>
        <taxon>Eukaryota</taxon>
        <taxon>Metazoa</taxon>
        <taxon>Spiralia</taxon>
        <taxon>Lophotrochozoa</taxon>
        <taxon>Mollusca</taxon>
        <taxon>Bivalvia</taxon>
        <taxon>Autobranchia</taxon>
        <taxon>Heteroconchia</taxon>
        <taxon>Euheterodonta</taxon>
        <taxon>Imparidentia</taxon>
        <taxon>Neoheterodontei</taxon>
        <taxon>Myida</taxon>
        <taxon>Dreissenoidea</taxon>
        <taxon>Dreissenidae</taxon>
        <taxon>Dreissena</taxon>
    </lineage>
</organism>
<comment type="caution">
    <text evidence="1">The sequence shown here is derived from an EMBL/GenBank/DDBJ whole genome shotgun (WGS) entry which is preliminary data.</text>
</comment>
<proteinExistence type="predicted"/>
<protein>
    <submittedName>
        <fullName evidence="1">Uncharacterized protein</fullName>
    </submittedName>
</protein>
<dbReference type="AlphaFoldDB" id="A0A9D4FP79"/>
<name>A0A9D4FP79_DREPO</name>
<sequence length="70" mass="7763">MCAINATYNSGKTMHIVKGMLFPPYDFSCHWKCDEPIVEGAQLAENGVYHSGNSTFIYTESVVHGLHKVS</sequence>
<dbReference type="EMBL" id="JAIWYP010000007">
    <property type="protein sequence ID" value="KAH3802869.1"/>
    <property type="molecule type" value="Genomic_DNA"/>
</dbReference>
<keyword evidence="2" id="KW-1185">Reference proteome</keyword>
<evidence type="ECO:0000313" key="1">
    <source>
        <dbReference type="EMBL" id="KAH3802869.1"/>
    </source>
</evidence>
<reference evidence="1" key="1">
    <citation type="journal article" date="2019" name="bioRxiv">
        <title>The Genome of the Zebra Mussel, Dreissena polymorpha: A Resource for Invasive Species Research.</title>
        <authorList>
            <person name="McCartney M.A."/>
            <person name="Auch B."/>
            <person name="Kono T."/>
            <person name="Mallez S."/>
            <person name="Zhang Y."/>
            <person name="Obille A."/>
            <person name="Becker A."/>
            <person name="Abrahante J.E."/>
            <person name="Garbe J."/>
            <person name="Badalamenti J.P."/>
            <person name="Herman A."/>
            <person name="Mangelson H."/>
            <person name="Liachko I."/>
            <person name="Sullivan S."/>
            <person name="Sone E.D."/>
            <person name="Koren S."/>
            <person name="Silverstein K.A.T."/>
            <person name="Beckman K.B."/>
            <person name="Gohl D.M."/>
        </authorList>
    </citation>
    <scope>NUCLEOTIDE SEQUENCE</scope>
    <source>
        <strain evidence="1">Duluth1</strain>
        <tissue evidence="1">Whole animal</tissue>
    </source>
</reference>